<protein>
    <submittedName>
        <fullName evidence="1">Uncharacterized protein</fullName>
    </submittedName>
</protein>
<dbReference type="Proteomes" id="UP000434172">
    <property type="component" value="Unassembled WGS sequence"/>
</dbReference>
<sequence length="162" mass="18467">MTSYCTLRYLSEVPRPPCPPLRNAFPSCLFPFSPPAPSWPQTSVRAGGILQSSFPDLTCHTPQTPETLLMIDKVGLRPTTSAFHLRWHLRYRQRARRKLLMLPIQDSDKPQGTHIHLTLGCFHRIVLHFCQDIPGSWFRLVSNLTAPRYVHAPASGQTRVEQ</sequence>
<evidence type="ECO:0000313" key="2">
    <source>
        <dbReference type="Proteomes" id="UP000434172"/>
    </source>
</evidence>
<name>A0A8H3WLT6_9PEZI</name>
<dbReference type="AlphaFoldDB" id="A0A8H3WLT6"/>
<evidence type="ECO:0000313" key="1">
    <source>
        <dbReference type="EMBL" id="KAF0328925.1"/>
    </source>
</evidence>
<dbReference type="EMBL" id="WOWK01000015">
    <property type="protein sequence ID" value="KAF0328925.1"/>
    <property type="molecule type" value="Genomic_DNA"/>
</dbReference>
<organism evidence="1 2">
    <name type="scientific">Colletotrichum asianum</name>
    <dbReference type="NCBI Taxonomy" id="702518"/>
    <lineage>
        <taxon>Eukaryota</taxon>
        <taxon>Fungi</taxon>
        <taxon>Dikarya</taxon>
        <taxon>Ascomycota</taxon>
        <taxon>Pezizomycotina</taxon>
        <taxon>Sordariomycetes</taxon>
        <taxon>Hypocreomycetidae</taxon>
        <taxon>Glomerellales</taxon>
        <taxon>Glomerellaceae</taxon>
        <taxon>Colletotrichum</taxon>
        <taxon>Colletotrichum gloeosporioides species complex</taxon>
    </lineage>
</organism>
<gene>
    <name evidence="1" type="ORF">GQ607_003950</name>
</gene>
<comment type="caution">
    <text evidence="1">The sequence shown here is derived from an EMBL/GenBank/DDBJ whole genome shotgun (WGS) entry which is preliminary data.</text>
</comment>
<reference evidence="1 2" key="1">
    <citation type="submission" date="2019-12" db="EMBL/GenBank/DDBJ databases">
        <title>A genome sequence resource for the geographically widespread anthracnose pathogen Colletotrichum asianum.</title>
        <authorList>
            <person name="Meng Y."/>
        </authorList>
    </citation>
    <scope>NUCLEOTIDE SEQUENCE [LARGE SCALE GENOMIC DNA]</scope>
    <source>
        <strain evidence="1 2">ICMP 18580</strain>
    </source>
</reference>
<keyword evidence="2" id="KW-1185">Reference proteome</keyword>
<proteinExistence type="predicted"/>
<accession>A0A8H3WLT6</accession>